<feature type="domain" description="DUF3251" evidence="2">
    <location>
        <begin position="44"/>
        <end position="195"/>
    </location>
</feature>
<dbReference type="EMBL" id="AQQO01000386">
    <property type="protein sequence ID" value="EON87149.1"/>
    <property type="molecule type" value="Genomic_DNA"/>
</dbReference>
<dbReference type="Pfam" id="PF11622">
    <property type="entry name" value="DUF3251"/>
    <property type="match status" value="1"/>
</dbReference>
<feature type="coiled-coil region" evidence="1">
    <location>
        <begin position="33"/>
        <end position="60"/>
    </location>
</feature>
<comment type="caution">
    <text evidence="3">The sequence shown here is derived from an EMBL/GenBank/DDBJ whole genome shotgun (WGS) entry which is preliminary data.</text>
</comment>
<protein>
    <recommendedName>
        <fullName evidence="2">DUF3251 domain-containing protein</fullName>
    </recommendedName>
</protein>
<sequence>MNNLLKISSVISLVLVTSGCDTSQKILTVADSISSQQKTIERQTEQIKEMQNQIDELVTKTNEMKVIQQKLELNNLFRQIESIAFLTPGDEGYSTIRFDLGSLTISLSDVKPYASGSKIDLRFGNPLATSINGVQMKVSWGKVDKDGNVISDTEKEKDVSFAKTFRSGAWTNVSVVLDGIPPSELGFVRIKEVSHTGISLSK</sequence>
<proteinExistence type="predicted"/>
<evidence type="ECO:0000259" key="2">
    <source>
        <dbReference type="Pfam" id="PF11622"/>
    </source>
</evidence>
<dbReference type="InterPro" id="IPR021658">
    <property type="entry name" value="DUF3251"/>
</dbReference>
<evidence type="ECO:0000256" key="1">
    <source>
        <dbReference type="SAM" id="Coils"/>
    </source>
</evidence>
<dbReference type="RefSeq" id="WP_010865017.1">
    <property type="nucleotide sequence ID" value="NZ_AQQO01000386.1"/>
</dbReference>
<keyword evidence="1" id="KW-0175">Coiled coil</keyword>
<reference evidence="3 4" key="1">
    <citation type="journal article" date="2013" name="Genome Announc.">
        <title>Genome Sequence of Plesiomonas shigelloides Strain 302-73 (Serotype O1).</title>
        <authorList>
            <person name="Pique N."/>
            <person name="Aquilini E."/>
            <person name="Alioto T."/>
            <person name="Minana-Galbis D."/>
            <person name="Tomas J.M."/>
        </authorList>
    </citation>
    <scope>NUCLEOTIDE SEQUENCE [LARGE SCALE GENOMIC DNA]</scope>
    <source>
        <strain evidence="3 4">302-73</strain>
    </source>
</reference>
<evidence type="ECO:0000313" key="3">
    <source>
        <dbReference type="EMBL" id="EON87149.1"/>
    </source>
</evidence>
<dbReference type="InterPro" id="IPR037125">
    <property type="entry name" value="YajI-like_sf"/>
</dbReference>
<dbReference type="AlphaFoldDB" id="R8ALE4"/>
<accession>R8ALE4</accession>
<dbReference type="Gene3D" id="2.60.40.1620">
    <property type="entry name" value="Lipoprotein YajI-like"/>
    <property type="match status" value="1"/>
</dbReference>
<keyword evidence="4" id="KW-1185">Reference proteome</keyword>
<dbReference type="Proteomes" id="UP000014012">
    <property type="component" value="Unassembled WGS sequence"/>
</dbReference>
<dbReference type="HOGENOM" id="CLU_1353603_0_0_6"/>
<name>R8ALE4_PLESH</name>
<organism evidence="3 4">
    <name type="scientific">Plesiomonas shigelloides 302-73</name>
    <dbReference type="NCBI Taxonomy" id="1315976"/>
    <lineage>
        <taxon>Bacteria</taxon>
        <taxon>Pseudomonadati</taxon>
        <taxon>Pseudomonadota</taxon>
        <taxon>Gammaproteobacteria</taxon>
        <taxon>Enterobacterales</taxon>
        <taxon>Enterobacteriaceae</taxon>
        <taxon>Plesiomonas</taxon>
    </lineage>
</organism>
<dbReference type="OrthoDB" id="6504692at2"/>
<dbReference type="PROSITE" id="PS51257">
    <property type="entry name" value="PROKAR_LIPOPROTEIN"/>
    <property type="match status" value="1"/>
</dbReference>
<gene>
    <name evidence="3" type="ORF">PLESHI_17156</name>
</gene>
<evidence type="ECO:0000313" key="4">
    <source>
        <dbReference type="Proteomes" id="UP000014012"/>
    </source>
</evidence>